<feature type="transmembrane region" description="Helical" evidence="10">
    <location>
        <begin position="104"/>
        <end position="124"/>
    </location>
</feature>
<evidence type="ECO:0000256" key="6">
    <source>
        <dbReference type="ARBA" id="ARBA00023136"/>
    </source>
</evidence>
<evidence type="ECO:0000256" key="1">
    <source>
        <dbReference type="ARBA" id="ARBA00004141"/>
    </source>
</evidence>
<dbReference type="GO" id="GO:0004930">
    <property type="term" value="F:G protein-coupled receptor activity"/>
    <property type="evidence" value="ECO:0007669"/>
    <property type="project" value="UniProtKB-KW"/>
</dbReference>
<dbReference type="PROSITE" id="PS00237">
    <property type="entry name" value="G_PROTEIN_RECEP_F1_1"/>
    <property type="match status" value="1"/>
</dbReference>
<keyword evidence="4 10" id="KW-1133">Transmembrane helix</keyword>
<proteinExistence type="inferred from homology"/>
<evidence type="ECO:0000256" key="9">
    <source>
        <dbReference type="RuleBase" id="RU000688"/>
    </source>
</evidence>
<dbReference type="EMBL" id="CAJPVJ010005810">
    <property type="protein sequence ID" value="CAG2169855.1"/>
    <property type="molecule type" value="Genomic_DNA"/>
</dbReference>
<dbReference type="PROSITE" id="PS50262">
    <property type="entry name" value="G_PROTEIN_RECEP_F1_2"/>
    <property type="match status" value="1"/>
</dbReference>
<keyword evidence="6 10" id="KW-0472">Membrane</keyword>
<dbReference type="Gene3D" id="1.20.1070.10">
    <property type="entry name" value="Rhodopsin 7-helix transmembrane proteins"/>
    <property type="match status" value="1"/>
</dbReference>
<keyword evidence="3 9" id="KW-0812">Transmembrane</keyword>
<name>A0A7R9QPR5_9ACAR</name>
<evidence type="ECO:0000256" key="2">
    <source>
        <dbReference type="ARBA" id="ARBA00010663"/>
    </source>
</evidence>
<comment type="subcellular location">
    <subcellularLocation>
        <location evidence="1">Membrane</location>
        <topology evidence="1">Multi-pass membrane protein</topology>
    </subcellularLocation>
</comment>
<dbReference type="PRINTS" id="PR00237">
    <property type="entry name" value="GPCRRHODOPSN"/>
</dbReference>
<dbReference type="GO" id="GO:0005886">
    <property type="term" value="C:plasma membrane"/>
    <property type="evidence" value="ECO:0007669"/>
    <property type="project" value="TreeGrafter"/>
</dbReference>
<evidence type="ECO:0000256" key="4">
    <source>
        <dbReference type="ARBA" id="ARBA00022989"/>
    </source>
</evidence>
<feature type="transmembrane region" description="Helical" evidence="10">
    <location>
        <begin position="184"/>
        <end position="205"/>
    </location>
</feature>
<reference evidence="12" key="1">
    <citation type="submission" date="2020-11" db="EMBL/GenBank/DDBJ databases">
        <authorList>
            <person name="Tran Van P."/>
        </authorList>
    </citation>
    <scope>NUCLEOTIDE SEQUENCE</scope>
</reference>
<dbReference type="PANTHER" id="PTHR45695">
    <property type="entry name" value="LEUCOKININ RECEPTOR-RELATED"/>
    <property type="match status" value="1"/>
</dbReference>
<dbReference type="EMBL" id="OC920635">
    <property type="protein sequence ID" value="CAD7652668.1"/>
    <property type="molecule type" value="Genomic_DNA"/>
</dbReference>
<dbReference type="SUPFAM" id="SSF81321">
    <property type="entry name" value="Family A G protein-coupled receptor-like"/>
    <property type="match status" value="1"/>
</dbReference>
<evidence type="ECO:0000256" key="10">
    <source>
        <dbReference type="SAM" id="Phobius"/>
    </source>
</evidence>
<keyword evidence="13" id="KW-1185">Reference proteome</keyword>
<evidence type="ECO:0000313" key="13">
    <source>
        <dbReference type="Proteomes" id="UP000728032"/>
    </source>
</evidence>
<feature type="transmembrane region" description="Helical" evidence="10">
    <location>
        <begin position="144"/>
        <end position="163"/>
    </location>
</feature>
<evidence type="ECO:0000256" key="8">
    <source>
        <dbReference type="ARBA" id="ARBA00023224"/>
    </source>
</evidence>
<protein>
    <recommendedName>
        <fullName evidence="11">G-protein coupled receptors family 1 profile domain-containing protein</fullName>
    </recommendedName>
</protein>
<gene>
    <name evidence="12" type="ORF">ONB1V03_LOCUS9329</name>
</gene>
<dbReference type="InterPro" id="IPR017452">
    <property type="entry name" value="GPCR_Rhodpsn_7TM"/>
</dbReference>
<dbReference type="InterPro" id="IPR000276">
    <property type="entry name" value="GPCR_Rhodpsn"/>
</dbReference>
<evidence type="ECO:0000313" key="12">
    <source>
        <dbReference type="EMBL" id="CAD7652668.1"/>
    </source>
</evidence>
<dbReference type="PANTHER" id="PTHR45695:SF9">
    <property type="entry name" value="LEUCOKININ RECEPTOR"/>
    <property type="match status" value="1"/>
</dbReference>
<feature type="transmembrane region" description="Helical" evidence="10">
    <location>
        <begin position="230"/>
        <end position="253"/>
    </location>
</feature>
<evidence type="ECO:0000256" key="5">
    <source>
        <dbReference type="ARBA" id="ARBA00023040"/>
    </source>
</evidence>
<dbReference type="OrthoDB" id="9946013at2759"/>
<keyword evidence="7 9" id="KW-0675">Receptor</keyword>
<accession>A0A7R9QPR5</accession>
<dbReference type="Proteomes" id="UP000728032">
    <property type="component" value="Unassembled WGS sequence"/>
</dbReference>
<dbReference type="AlphaFoldDB" id="A0A7R9QPR5"/>
<organism evidence="12">
    <name type="scientific">Oppiella nova</name>
    <dbReference type="NCBI Taxonomy" id="334625"/>
    <lineage>
        <taxon>Eukaryota</taxon>
        <taxon>Metazoa</taxon>
        <taxon>Ecdysozoa</taxon>
        <taxon>Arthropoda</taxon>
        <taxon>Chelicerata</taxon>
        <taxon>Arachnida</taxon>
        <taxon>Acari</taxon>
        <taxon>Acariformes</taxon>
        <taxon>Sarcoptiformes</taxon>
        <taxon>Oribatida</taxon>
        <taxon>Brachypylina</taxon>
        <taxon>Oppioidea</taxon>
        <taxon>Oppiidae</taxon>
        <taxon>Oppiella</taxon>
    </lineage>
</organism>
<dbReference type="Pfam" id="PF00001">
    <property type="entry name" value="7tm_1"/>
    <property type="match status" value="1"/>
</dbReference>
<comment type="similarity">
    <text evidence="2 9">Belongs to the G-protein coupled receptor 1 family.</text>
</comment>
<evidence type="ECO:0000259" key="11">
    <source>
        <dbReference type="PROSITE" id="PS50262"/>
    </source>
</evidence>
<keyword evidence="5 9" id="KW-0297">G-protein coupled receptor</keyword>
<evidence type="ECO:0000256" key="3">
    <source>
        <dbReference type="ARBA" id="ARBA00022692"/>
    </source>
</evidence>
<feature type="domain" description="G-protein coupled receptors family 1 profile" evidence="11">
    <location>
        <begin position="83"/>
        <end position="340"/>
    </location>
</feature>
<evidence type="ECO:0000256" key="7">
    <source>
        <dbReference type="ARBA" id="ARBA00023170"/>
    </source>
</evidence>
<sequence length="426" mass="49052">MLFNAITDVPFNATNNTDSVFCPQNLHNESDIDKLLNFDPDKFNFSRCNFSDGDGSLWYRLPDWNVAVKSLAIIPVMIVGIFGNLAVIALILRLHALRKSHINLFILNMAIADLLTTLFCPWVALVNNVYQFYELGPFICQMDGFVKMLCLLSSVLSLMTISIDRYIAICYPLRGHMNRKQSGIITTAIWAIAITLASPLCYWRIYKQRQWLDVLETWCPEDQQEVAKYYWLFLMVPLIYFPLIVITIIYTVIIRRLDALSRSLSKVDQVPVKLKHRQILMKMLLTYILTALICWFPLQVLVYYRRFHWQSELLPRWYQDISFLAQLFASANSAINPIVTFRKSFSHLLPQLFMPSVGTGSNRVSPGQALRHQLDLAVIDWNGWDGSPNTTPPNGGLKSLSTNTTQSFTKQIIMKRAPEIYFRDES</sequence>
<feature type="transmembrane region" description="Helical" evidence="10">
    <location>
        <begin position="71"/>
        <end position="92"/>
    </location>
</feature>
<feature type="transmembrane region" description="Helical" evidence="10">
    <location>
        <begin position="284"/>
        <end position="303"/>
    </location>
</feature>
<keyword evidence="8 9" id="KW-0807">Transducer</keyword>